<gene>
    <name evidence="1" type="ORF">DY000_02052864</name>
</gene>
<reference evidence="1 2" key="1">
    <citation type="journal article" date="2020" name="BMC Genomics">
        <title>Intraspecific diversification of the crop wild relative Brassica cretica Lam. using demographic model selection.</title>
        <authorList>
            <person name="Kioukis A."/>
            <person name="Michalopoulou V.A."/>
            <person name="Briers L."/>
            <person name="Pirintsos S."/>
            <person name="Studholme D.J."/>
            <person name="Pavlidis P."/>
            <person name="Sarris P.F."/>
        </authorList>
    </citation>
    <scope>NUCLEOTIDE SEQUENCE [LARGE SCALE GENOMIC DNA]</scope>
    <source>
        <strain evidence="2">cv. PFS-1207/04</strain>
    </source>
</reference>
<accession>A0ABQ7AM11</accession>
<sequence length="92" mass="10523">MFCFQNIRLINLRHLLTMVEPLIRLIVHSRSLLALRTLRFILGNLEVHSNLCSDKGGSVDILYKNPEVMRIPFSCQEVNPYLAVSNLEAVLT</sequence>
<comment type="caution">
    <text evidence="1">The sequence shown here is derived from an EMBL/GenBank/DDBJ whole genome shotgun (WGS) entry which is preliminary data.</text>
</comment>
<evidence type="ECO:0000313" key="1">
    <source>
        <dbReference type="EMBL" id="KAF3498779.1"/>
    </source>
</evidence>
<name>A0ABQ7AM11_BRACR</name>
<protein>
    <submittedName>
        <fullName evidence="1">Uncharacterized protein</fullName>
    </submittedName>
</protein>
<dbReference type="Proteomes" id="UP000266723">
    <property type="component" value="Unassembled WGS sequence"/>
</dbReference>
<dbReference type="EMBL" id="QGKV02002055">
    <property type="protein sequence ID" value="KAF3498779.1"/>
    <property type="molecule type" value="Genomic_DNA"/>
</dbReference>
<proteinExistence type="predicted"/>
<organism evidence="1 2">
    <name type="scientific">Brassica cretica</name>
    <name type="common">Mustard</name>
    <dbReference type="NCBI Taxonomy" id="69181"/>
    <lineage>
        <taxon>Eukaryota</taxon>
        <taxon>Viridiplantae</taxon>
        <taxon>Streptophyta</taxon>
        <taxon>Embryophyta</taxon>
        <taxon>Tracheophyta</taxon>
        <taxon>Spermatophyta</taxon>
        <taxon>Magnoliopsida</taxon>
        <taxon>eudicotyledons</taxon>
        <taxon>Gunneridae</taxon>
        <taxon>Pentapetalae</taxon>
        <taxon>rosids</taxon>
        <taxon>malvids</taxon>
        <taxon>Brassicales</taxon>
        <taxon>Brassicaceae</taxon>
        <taxon>Brassiceae</taxon>
        <taxon>Brassica</taxon>
    </lineage>
</organism>
<keyword evidence="2" id="KW-1185">Reference proteome</keyword>
<evidence type="ECO:0000313" key="2">
    <source>
        <dbReference type="Proteomes" id="UP000266723"/>
    </source>
</evidence>